<keyword evidence="3" id="KW-1185">Reference proteome</keyword>
<proteinExistence type="predicted"/>
<protein>
    <submittedName>
        <fullName evidence="2">Uncharacterized protein</fullName>
    </submittedName>
</protein>
<dbReference type="SUPFAM" id="SSF56349">
    <property type="entry name" value="DNA breaking-rejoining enzymes"/>
    <property type="match status" value="2"/>
</dbReference>
<keyword evidence="1" id="KW-0233">DNA recombination</keyword>
<gene>
    <name evidence="2" type="ORF">P3T76_005115</name>
</gene>
<dbReference type="InterPro" id="IPR011010">
    <property type="entry name" value="DNA_brk_join_enz"/>
</dbReference>
<reference evidence="2" key="1">
    <citation type="submission" date="2023-08" db="EMBL/GenBank/DDBJ databases">
        <title>Reference Genome Resource for the Citrus Pathogen Phytophthora citrophthora.</title>
        <authorList>
            <person name="Moller H."/>
            <person name="Coetzee B."/>
            <person name="Rose L.J."/>
            <person name="Van Niekerk J.M."/>
        </authorList>
    </citation>
    <scope>NUCLEOTIDE SEQUENCE</scope>
    <source>
        <strain evidence="2">STE-U-9442</strain>
    </source>
</reference>
<evidence type="ECO:0000256" key="1">
    <source>
        <dbReference type="ARBA" id="ARBA00023172"/>
    </source>
</evidence>
<dbReference type="Gene3D" id="1.10.443.10">
    <property type="entry name" value="Intergrase catalytic core"/>
    <property type="match status" value="2"/>
</dbReference>
<dbReference type="PANTHER" id="PTHR34605:SF4">
    <property type="entry name" value="DNA ADENINE METHYLTRANSFERASE"/>
    <property type="match status" value="1"/>
</dbReference>
<dbReference type="Proteomes" id="UP001259832">
    <property type="component" value="Unassembled WGS sequence"/>
</dbReference>
<dbReference type="EMBL" id="JASMQC010000007">
    <property type="protein sequence ID" value="KAK1943719.1"/>
    <property type="molecule type" value="Genomic_DNA"/>
</dbReference>
<dbReference type="InterPro" id="IPR052925">
    <property type="entry name" value="Phage_Integrase-like_Recomb"/>
</dbReference>
<evidence type="ECO:0000313" key="2">
    <source>
        <dbReference type="EMBL" id="KAK1943719.1"/>
    </source>
</evidence>
<dbReference type="InterPro" id="IPR013762">
    <property type="entry name" value="Integrase-like_cat_sf"/>
</dbReference>
<comment type="caution">
    <text evidence="2">The sequence shown here is derived from an EMBL/GenBank/DDBJ whole genome shotgun (WGS) entry which is preliminary data.</text>
</comment>
<dbReference type="GO" id="GO:0006310">
    <property type="term" value="P:DNA recombination"/>
    <property type="evidence" value="ECO:0007669"/>
    <property type="project" value="UniProtKB-KW"/>
</dbReference>
<dbReference type="GO" id="GO:0015074">
    <property type="term" value="P:DNA integration"/>
    <property type="evidence" value="ECO:0007669"/>
    <property type="project" value="InterPro"/>
</dbReference>
<accession>A0AAD9LR29</accession>
<sequence>MSLRDLAPISTKRARESAARSFKKFLADEGVTWEYLAVCMTRENAPLVLEAVMDKFGMFLAFKEGRKGQLLARHSVMQYYRQAKNWVVDQFPHVRQATDKVLLKKGQVLERYCMKRESGTFVNKAPACTKKSLKMMVQHLYSTALTASDYQDAALLCLLWFLFGRASDLTLLRKVNLSVGSGNIFFVRFIRIKTSEEQGLSLFPDEDFTTCPLLAIALALVTQSAPTASLLNQLPVQHGNLQATLTPTAPLIDLIDHPEDVTPLQKSEDTEEDRNLGDDAPGIHSYVNRVLRRVARQTGVTERLTSHSFRRGGAQHANGAGMCAQWIFDRGAWNMTATSKAFAYVFNTPAEDHKIARVLSNRDPNVNVPLLSLDAFDSDTQQKVISVASALFVASSGLDTPQYNVNARVINTLMAYLLRHYPALKSLSAHGPAIQRLEACAIEKGFSVNDLLAWSSHLTCDTDTPEKENPSTPQETSTDITKHPVFLHQSALIEQLIQVNKTLDARLTVMENKLCNKHTRTPALHKVSEDTSINNESTKRRRTSPASSLKDTWFAWYAQEPRMWSSTDGATKHIRSNAKWLVAFMKLFLVDGFILDTASASYRDQVLALGVQAEKSVLTFLDEHSISSRGSGAVLKHLRTLHRAGELNSRIERHEQLFQTPAIQDPAPGYTQNILEKIKVLRDLAPISTKRARESAARSFKKFLADEGVTWEYLAVCMTRENAPLVLEAVMDKFGMFLAFKEGRKGQLLARHSVMQYYRQAKNWVVDQFPHVRQATDKVLLKKGQVLERYCMKRESGTFVNKAPACTKKSLKMMVQHLYSTALTASDYQDAALLCLLWFLFGRASDLTLLRKVNLSVGSGNIFFVRFIRIKTSEEQGLSLFPDEDFTTCPLLAIALALVTQSAPTASLLNQLPVQHGNLQATLTPTAPLIDLIDHPEDVTPLQKSEDTEEDRNLGDDAPGIHSYVNRVLRRVARQTGVTERLTSHSFRRGGAQHANGAGMCAQWIFDRGAWNMTATSKAFAYVFNTPAEDHKIARVLSNRDPNVNVPLLSLDAFDSDTQQKVISVASALFVASSGLDTPQYNVNARVINTLMAYLLRHYPALKSLSAHGPAIQRLEACAIEKGFSVNDLLAWSSHLTCDTDTPEKENPSTPQETSTDITKHPVFLHQSALIEQLIQVNKTLDARLTVMENKLCNKHTRTPALHKVSEDTSINNESTKRRRTSPASSLKDTWFAWYAQEPRMWSSTDGATKHIRSNAKWLVAFMKLFLVDGFILDTASASYRDQVLALGVQAEKSVLTFLDEHSISSRGSGAVLKHLRTLHRAGELNSRIERHEQLFQTPAIQDPAPGYTQNILEKIKV</sequence>
<dbReference type="PANTHER" id="PTHR34605">
    <property type="entry name" value="PHAGE_INTEGRASE DOMAIN-CONTAINING PROTEIN"/>
    <property type="match status" value="1"/>
</dbReference>
<evidence type="ECO:0000313" key="3">
    <source>
        <dbReference type="Proteomes" id="UP001259832"/>
    </source>
</evidence>
<dbReference type="GO" id="GO:0003677">
    <property type="term" value="F:DNA binding"/>
    <property type="evidence" value="ECO:0007669"/>
    <property type="project" value="InterPro"/>
</dbReference>
<name>A0AAD9LR29_9STRA</name>
<organism evidence="2 3">
    <name type="scientific">Phytophthora citrophthora</name>
    <dbReference type="NCBI Taxonomy" id="4793"/>
    <lineage>
        <taxon>Eukaryota</taxon>
        <taxon>Sar</taxon>
        <taxon>Stramenopiles</taxon>
        <taxon>Oomycota</taxon>
        <taxon>Peronosporomycetes</taxon>
        <taxon>Peronosporales</taxon>
        <taxon>Peronosporaceae</taxon>
        <taxon>Phytophthora</taxon>
    </lineage>
</organism>